<keyword evidence="2" id="KW-1185">Reference proteome</keyword>
<evidence type="ECO:0000313" key="2">
    <source>
        <dbReference type="Proteomes" id="UP000631114"/>
    </source>
</evidence>
<dbReference type="GO" id="GO:0035267">
    <property type="term" value="C:NuA4 histone acetyltransferase complex"/>
    <property type="evidence" value="ECO:0007669"/>
    <property type="project" value="InterPro"/>
</dbReference>
<organism evidence="1 2">
    <name type="scientific">Coptis chinensis</name>
    <dbReference type="NCBI Taxonomy" id="261450"/>
    <lineage>
        <taxon>Eukaryota</taxon>
        <taxon>Viridiplantae</taxon>
        <taxon>Streptophyta</taxon>
        <taxon>Embryophyta</taxon>
        <taxon>Tracheophyta</taxon>
        <taxon>Spermatophyta</taxon>
        <taxon>Magnoliopsida</taxon>
        <taxon>Ranunculales</taxon>
        <taxon>Ranunculaceae</taxon>
        <taxon>Coptidoideae</taxon>
        <taxon>Coptis</taxon>
    </lineage>
</organism>
<dbReference type="AlphaFoldDB" id="A0A835LL18"/>
<sequence length="305" mass="33738">LGTRDNLHEEDEGEAGAYYFPGGFEASKSSKSAQKKRKHLQKSFARSYDVGADLPYGQFVENKVGTQNPLILGKRPPNNLNVGSIPIKRVQRVVSAGVAGGVQMPFKSDASSGDTSSYQDDQSIVHGGSHIWKTLETMESNYHLIVQRVLHMSRDGSLIPWLKMNRGIIQNRDWAVMFSNPTETVVLFLFFSFCVFDQHATKRPKILKKLQDTSESITPVAGTVPSPVASQMSNMSNPNKFMKMITGRDRGRKTKALKTPAGQSGSGSPWSLFEDQALVVLVHDMGPNWELVSDVVSSTLQFKVY</sequence>
<comment type="caution">
    <text evidence="1">The sequence shown here is derived from an EMBL/GenBank/DDBJ whole genome shotgun (WGS) entry which is preliminary data.</text>
</comment>
<gene>
    <name evidence="1" type="ORF">IFM89_010686</name>
</gene>
<dbReference type="Proteomes" id="UP000631114">
    <property type="component" value="Unassembled WGS sequence"/>
</dbReference>
<dbReference type="PANTHER" id="PTHR46774">
    <property type="entry name" value="CHROMATIN MODIFICATION-RELATED PROTEIN EAF1 A-RELATED"/>
    <property type="match status" value="1"/>
</dbReference>
<reference evidence="1 2" key="1">
    <citation type="submission" date="2020-10" db="EMBL/GenBank/DDBJ databases">
        <title>The Coptis chinensis genome and diversification of protoberbering-type alkaloids.</title>
        <authorList>
            <person name="Wang B."/>
            <person name="Shu S."/>
            <person name="Song C."/>
            <person name="Liu Y."/>
        </authorList>
    </citation>
    <scope>NUCLEOTIDE SEQUENCE [LARGE SCALE GENOMIC DNA]</scope>
    <source>
        <strain evidence="1">HL-2020</strain>
        <tissue evidence="1">Leaf</tissue>
    </source>
</reference>
<dbReference type="EMBL" id="JADFTS010000007">
    <property type="protein sequence ID" value="KAF9596422.1"/>
    <property type="molecule type" value="Genomic_DNA"/>
</dbReference>
<evidence type="ECO:0000313" key="1">
    <source>
        <dbReference type="EMBL" id="KAF9596422.1"/>
    </source>
</evidence>
<accession>A0A835LL18</accession>
<feature type="non-terminal residue" evidence="1">
    <location>
        <position position="305"/>
    </location>
</feature>
<proteinExistence type="predicted"/>
<dbReference type="InterPro" id="IPR044798">
    <property type="entry name" value="EAF1A/B"/>
</dbReference>
<dbReference type="OrthoDB" id="372624at2759"/>
<dbReference type="PANTHER" id="PTHR46774:SF3">
    <property type="entry name" value="CHROMATIN MODIFICATION-RELATED PROTEIN EAF1 A-RELATED"/>
    <property type="match status" value="1"/>
</dbReference>
<name>A0A835LL18_9MAGN</name>
<protein>
    <submittedName>
        <fullName evidence="1">Uncharacterized protein</fullName>
    </submittedName>
</protein>